<reference evidence="2" key="1">
    <citation type="journal article" date="2015" name="J. Biotechnol.">
        <title>Complete genome sequence of Streptomyces ambofaciens ATCC 23877, the spiramycin producer.</title>
        <authorList>
            <person name="Thibessard A."/>
            <person name="Haas D."/>
            <person name="Gerbaud C."/>
            <person name="Aigle B."/>
            <person name="Lautru S."/>
            <person name="Pernodet J.L."/>
            <person name="Leblond P."/>
        </authorList>
    </citation>
    <scope>NUCLEOTIDE SEQUENCE [LARGE SCALE GENOMIC DNA]</scope>
    <source>
        <strain evidence="2">ATCC 23877 / 3486 / DSM 40053 / JCM 4204 / NBRC 12836 / NRRL B-2516</strain>
    </source>
</reference>
<evidence type="ECO:0000313" key="1">
    <source>
        <dbReference type="EMBL" id="AKZ53327.1"/>
    </source>
</evidence>
<dbReference type="Proteomes" id="UP000061018">
    <property type="component" value="Chromosome"/>
</dbReference>
<accession>A0A0K2AKD9</accession>
<sequence>MVCGSIRSMTSTETGRGLDLFREGDFPLSTLTFVRDLPPAELLTRMGVDPETLALRDAMHLSDDLGDDLFDDEEPVVTSGIDGSWTWAWEQGGVHGLDERILSHVSVGTEAVVLHYNEKPMHWFKYAVGGEIIVDFHTLQAIEPEGRDPARLDDVMRPLGLIPGQVAPLHSVLALVENAFDIRLRQPDDVDDECWSGRLLPLPD</sequence>
<protein>
    <submittedName>
        <fullName evidence="1">Uncharacterized protein</fullName>
    </submittedName>
</protein>
<name>A0A0K2AKD9_STRA7</name>
<dbReference type="KEGG" id="samb:SAM23877_0278"/>
<dbReference type="EMBL" id="CP012382">
    <property type="protein sequence ID" value="AKZ53327.1"/>
    <property type="molecule type" value="Genomic_DNA"/>
</dbReference>
<dbReference type="AlphaFoldDB" id="A0A0K2AKD9"/>
<gene>
    <name evidence="1" type="ORF">SAM23877_0278</name>
</gene>
<organism evidence="1 2">
    <name type="scientific">Streptomyces ambofaciens (strain ATCC 23877 / 3486 / DSM 40053 / JCM 4204 / NBRC 12836 / NRRL B-2516)</name>
    <dbReference type="NCBI Taxonomy" id="278992"/>
    <lineage>
        <taxon>Bacteria</taxon>
        <taxon>Bacillati</taxon>
        <taxon>Actinomycetota</taxon>
        <taxon>Actinomycetes</taxon>
        <taxon>Kitasatosporales</taxon>
        <taxon>Streptomycetaceae</taxon>
        <taxon>Streptomyces</taxon>
    </lineage>
</organism>
<proteinExistence type="predicted"/>
<dbReference type="InterPro" id="IPR045592">
    <property type="entry name" value="DUF6461"/>
</dbReference>
<dbReference type="Pfam" id="PF20062">
    <property type="entry name" value="DUF6461"/>
    <property type="match status" value="1"/>
</dbReference>
<evidence type="ECO:0000313" key="2">
    <source>
        <dbReference type="Proteomes" id="UP000061018"/>
    </source>
</evidence>